<protein>
    <recommendedName>
        <fullName evidence="4">HAT C-terminal dimerisation domain-containing protein</fullName>
    </recommendedName>
</protein>
<dbReference type="Proteomes" id="UP000681722">
    <property type="component" value="Unassembled WGS sequence"/>
</dbReference>
<dbReference type="EMBL" id="CAJNOQ010047785">
    <property type="protein sequence ID" value="CAF1642220.1"/>
    <property type="molecule type" value="Genomic_DNA"/>
</dbReference>
<dbReference type="Proteomes" id="UP000663829">
    <property type="component" value="Unassembled WGS sequence"/>
</dbReference>
<evidence type="ECO:0000313" key="2">
    <source>
        <dbReference type="EMBL" id="CAF4555775.1"/>
    </source>
</evidence>
<feature type="non-terminal residue" evidence="1">
    <location>
        <position position="1"/>
    </location>
</feature>
<keyword evidence="3" id="KW-1185">Reference proteome</keyword>
<evidence type="ECO:0008006" key="4">
    <source>
        <dbReference type="Google" id="ProtNLM"/>
    </source>
</evidence>
<dbReference type="InterPro" id="IPR012337">
    <property type="entry name" value="RNaseH-like_sf"/>
</dbReference>
<feature type="non-terminal residue" evidence="1">
    <location>
        <position position="327"/>
    </location>
</feature>
<evidence type="ECO:0000313" key="1">
    <source>
        <dbReference type="EMBL" id="CAF1642220.1"/>
    </source>
</evidence>
<sequence length="327" mass="38420">WVTNIIGSNRLGDQYYWDPIYCIGACLGQQALLVTLQQMSRDPGLTLKERESVTELFNGVLDDSFLYLLHFHYDLHECVSGELVKLMQKDEISYAMLTEKINEKKQILNEWISPLPLLQQQEEMKVSSPQQQIYSWGPSLAEYIKLTEDNSFGAFTLDTSNRQNLEKQCCLHVKRFIEELEHRFPPSYLHQSFATLFDPVYLFKNQQQLHVPNYGRSELDYLRKKYEQLDDFNINSIKNEWESLKPLLLRFMDIDGNKHLKKVFWKSFVELQRTINSTFDLDYKNILLLLNVYLISPTNSAECERGYSASNRIQTDGRSRIMIDTLD</sequence>
<dbReference type="OrthoDB" id="8851032at2759"/>
<accession>A0A816E6Z5</accession>
<dbReference type="SUPFAM" id="SSF53098">
    <property type="entry name" value="Ribonuclease H-like"/>
    <property type="match status" value="1"/>
</dbReference>
<dbReference type="AlphaFoldDB" id="A0A816E6Z5"/>
<dbReference type="PANTHER" id="PTHR46880">
    <property type="entry name" value="RAS-ASSOCIATING DOMAIN-CONTAINING PROTEIN"/>
    <property type="match status" value="1"/>
</dbReference>
<evidence type="ECO:0000313" key="3">
    <source>
        <dbReference type="Proteomes" id="UP000663829"/>
    </source>
</evidence>
<comment type="caution">
    <text evidence="1">The sequence shown here is derived from an EMBL/GenBank/DDBJ whole genome shotgun (WGS) entry which is preliminary data.</text>
</comment>
<name>A0A816E6Z5_9BILA</name>
<dbReference type="PANTHER" id="PTHR46880:SF5">
    <property type="entry name" value="DUF4371 DOMAIN-CONTAINING PROTEIN"/>
    <property type="match status" value="1"/>
</dbReference>
<proteinExistence type="predicted"/>
<reference evidence="1" key="1">
    <citation type="submission" date="2021-02" db="EMBL/GenBank/DDBJ databases">
        <authorList>
            <person name="Nowell W R."/>
        </authorList>
    </citation>
    <scope>NUCLEOTIDE SEQUENCE</scope>
</reference>
<organism evidence="1 3">
    <name type="scientific">Didymodactylos carnosus</name>
    <dbReference type="NCBI Taxonomy" id="1234261"/>
    <lineage>
        <taxon>Eukaryota</taxon>
        <taxon>Metazoa</taxon>
        <taxon>Spiralia</taxon>
        <taxon>Gnathifera</taxon>
        <taxon>Rotifera</taxon>
        <taxon>Eurotatoria</taxon>
        <taxon>Bdelloidea</taxon>
        <taxon>Philodinida</taxon>
        <taxon>Philodinidae</taxon>
        <taxon>Didymodactylos</taxon>
    </lineage>
</organism>
<gene>
    <name evidence="1" type="ORF">GPM918_LOCUS45008</name>
    <name evidence="2" type="ORF">SRO942_LOCUS47177</name>
</gene>
<dbReference type="EMBL" id="CAJOBC010116857">
    <property type="protein sequence ID" value="CAF4555775.1"/>
    <property type="molecule type" value="Genomic_DNA"/>
</dbReference>